<dbReference type="RefSeq" id="WP_277279001.1">
    <property type="nucleotide sequence ID" value="NZ_JAROCY010000013.1"/>
</dbReference>
<feature type="signal peptide" evidence="2">
    <location>
        <begin position="1"/>
        <end position="25"/>
    </location>
</feature>
<accession>A0ABT6CMD2</accession>
<evidence type="ECO:0000259" key="3">
    <source>
        <dbReference type="Pfam" id="PF12849"/>
    </source>
</evidence>
<reference evidence="4 5" key="1">
    <citation type="submission" date="2023-03" db="EMBL/GenBank/DDBJ databases">
        <title>Novosphingobium cyanobacteriorum sp. nov., isolated from a eutrophic reservoir during the Microcystis bloom period.</title>
        <authorList>
            <person name="Kang M."/>
            <person name="Le V."/>
            <person name="Ko S.-R."/>
            <person name="Lee S.-A."/>
            <person name="Ahn C.-Y."/>
        </authorList>
    </citation>
    <scope>NUCLEOTIDE SEQUENCE [LARGE SCALE GENOMIC DNA]</scope>
    <source>
        <strain evidence="4 5">HBC54</strain>
    </source>
</reference>
<dbReference type="InterPro" id="IPR050962">
    <property type="entry name" value="Phosphate-bind_PstS"/>
</dbReference>
<sequence>MNTFQKSQLLAASAVAALVGGTAQAQVTYPTAELHAMGASSVAVVLPRELNCVGPAGTKNNVGKNDGTSAPITEGAYTGTDAPFDCATQAIQPNVGGKYISTGSGGGKTAWKNIDASAFFTGAAGAIFPSAFGTTWSNPHFVMSDSPLSTSELSSFAAASTAKKAGAAIQFPLYVLPVALAYNPVYGVKTNPDSSTTNLSFNIGQPVSVAGNVVGGLRLSKKVYCGIFNGYITNWNDAKITALNLKIVNKKSVAVSLKDANDTDARWNADGVPIRLVGRLDKSGTTDIFTRHMAATCGASLDVGQANKYLNAAETLPYSAASGIDLTKERSDTNYKPSVSTASLAGTADMISGVIFDGTVIRSGRLPDGSAGSYTETPGKFIVADGSGKVAGAINLAADKASASDATVLLNGKIGYIGADFVRPAASQTLHAAALEQGTSNATKKPVFLLPTALNAQAAFGTKILPPQSDKGGKYVKTGTLLRSNPADWYNALYNGDSTLANAPVGYPITGTTQFVTGTCFADPKVRNALVAFLNASLGNLKFTSANAKLSADTFTGVKAAKQGIKASMGIAPLPKAWKVAITQTFLEKSKNKAADGALLGDANLYIQAGLPTKGGLGKVNVDLNAVGATPLPTSNPYVLNGKSGKTEAAPNPGCTAGLGL</sequence>
<evidence type="ECO:0000313" key="4">
    <source>
        <dbReference type="EMBL" id="MDF8334383.1"/>
    </source>
</evidence>
<evidence type="ECO:0000256" key="1">
    <source>
        <dbReference type="ARBA" id="ARBA00008725"/>
    </source>
</evidence>
<comment type="similarity">
    <text evidence="1">Belongs to the PstS family.</text>
</comment>
<protein>
    <submittedName>
        <fullName evidence="4">Substrate-binding domain-containing protein</fullName>
    </submittedName>
</protein>
<dbReference type="Proteomes" id="UP001222770">
    <property type="component" value="Unassembled WGS sequence"/>
</dbReference>
<dbReference type="PANTHER" id="PTHR42996">
    <property type="entry name" value="PHOSPHATE-BINDING PROTEIN PSTS"/>
    <property type="match status" value="1"/>
</dbReference>
<dbReference type="EMBL" id="JAROCY010000013">
    <property type="protein sequence ID" value="MDF8334383.1"/>
    <property type="molecule type" value="Genomic_DNA"/>
</dbReference>
<gene>
    <name evidence="4" type="ORF">POM99_14325</name>
</gene>
<feature type="domain" description="PBP" evidence="3">
    <location>
        <begin position="91"/>
        <end position="444"/>
    </location>
</feature>
<keyword evidence="2" id="KW-0732">Signal</keyword>
<feature type="chain" id="PRO_5046665044" evidence="2">
    <location>
        <begin position="26"/>
        <end position="661"/>
    </location>
</feature>
<evidence type="ECO:0000313" key="5">
    <source>
        <dbReference type="Proteomes" id="UP001222770"/>
    </source>
</evidence>
<evidence type="ECO:0000256" key="2">
    <source>
        <dbReference type="SAM" id="SignalP"/>
    </source>
</evidence>
<dbReference type="Gene3D" id="3.40.190.10">
    <property type="entry name" value="Periplasmic binding protein-like II"/>
    <property type="match status" value="2"/>
</dbReference>
<organism evidence="4 5">
    <name type="scientific">Novosphingobium cyanobacteriorum</name>
    <dbReference type="NCBI Taxonomy" id="3024215"/>
    <lineage>
        <taxon>Bacteria</taxon>
        <taxon>Pseudomonadati</taxon>
        <taxon>Pseudomonadota</taxon>
        <taxon>Alphaproteobacteria</taxon>
        <taxon>Sphingomonadales</taxon>
        <taxon>Sphingomonadaceae</taxon>
        <taxon>Novosphingobium</taxon>
    </lineage>
</organism>
<dbReference type="Pfam" id="PF12849">
    <property type="entry name" value="PBP_like_2"/>
    <property type="match status" value="1"/>
</dbReference>
<dbReference type="PANTHER" id="PTHR42996:SF1">
    <property type="entry name" value="PHOSPHATE-BINDING PROTEIN PSTS"/>
    <property type="match status" value="1"/>
</dbReference>
<comment type="caution">
    <text evidence="4">The sequence shown here is derived from an EMBL/GenBank/DDBJ whole genome shotgun (WGS) entry which is preliminary data.</text>
</comment>
<dbReference type="SUPFAM" id="SSF53850">
    <property type="entry name" value="Periplasmic binding protein-like II"/>
    <property type="match status" value="1"/>
</dbReference>
<dbReference type="InterPro" id="IPR024370">
    <property type="entry name" value="PBP_domain"/>
</dbReference>
<proteinExistence type="inferred from homology"/>
<keyword evidence="5" id="KW-1185">Reference proteome</keyword>
<name>A0ABT6CMD2_9SPHN</name>